<dbReference type="InterPro" id="IPR000086">
    <property type="entry name" value="NUDIX_hydrolase_dom"/>
</dbReference>
<keyword evidence="6" id="KW-0227">DNA damage</keyword>
<dbReference type="Proteomes" id="UP000461730">
    <property type="component" value="Unassembled WGS sequence"/>
</dbReference>
<keyword evidence="19" id="KW-1185">Reference proteome</keyword>
<evidence type="ECO:0000256" key="6">
    <source>
        <dbReference type="ARBA" id="ARBA00022763"/>
    </source>
</evidence>
<dbReference type="GO" id="GO:0044716">
    <property type="term" value="F:8-oxo-GDP phosphatase activity"/>
    <property type="evidence" value="ECO:0007669"/>
    <property type="project" value="TreeGrafter"/>
</dbReference>
<evidence type="ECO:0000259" key="17">
    <source>
        <dbReference type="PROSITE" id="PS51462"/>
    </source>
</evidence>
<dbReference type="AlphaFoldDB" id="A0A7K1U5N9"/>
<gene>
    <name evidence="18" type="ORF">GO493_15515</name>
</gene>
<evidence type="ECO:0000256" key="13">
    <source>
        <dbReference type="ARBA" id="ARBA00040794"/>
    </source>
</evidence>
<comment type="similarity">
    <text evidence="2">Belongs to the Nudix hydrolase family.</text>
</comment>
<dbReference type="PANTHER" id="PTHR47707:SF1">
    <property type="entry name" value="NUDIX HYDROLASE FAMILY PROTEIN"/>
    <property type="match status" value="1"/>
</dbReference>
<evidence type="ECO:0000256" key="12">
    <source>
        <dbReference type="ARBA" id="ARBA00038905"/>
    </source>
</evidence>
<evidence type="ECO:0000256" key="5">
    <source>
        <dbReference type="ARBA" id="ARBA00022723"/>
    </source>
</evidence>
<dbReference type="EMBL" id="WRXN01000006">
    <property type="protein sequence ID" value="MVT09677.1"/>
    <property type="molecule type" value="Genomic_DNA"/>
</dbReference>
<evidence type="ECO:0000256" key="11">
    <source>
        <dbReference type="ARBA" id="ARBA00036904"/>
    </source>
</evidence>
<evidence type="ECO:0000256" key="14">
    <source>
        <dbReference type="ARBA" id="ARBA00041592"/>
    </source>
</evidence>
<proteinExistence type="inferred from homology"/>
<keyword evidence="8" id="KW-0460">Magnesium</keyword>
<dbReference type="SUPFAM" id="SSF55811">
    <property type="entry name" value="Nudix"/>
    <property type="match status" value="1"/>
</dbReference>
<dbReference type="GO" id="GO:0046872">
    <property type="term" value="F:metal ion binding"/>
    <property type="evidence" value="ECO:0007669"/>
    <property type="project" value="UniProtKB-KW"/>
</dbReference>
<dbReference type="RefSeq" id="WP_157307119.1">
    <property type="nucleotide sequence ID" value="NZ_WRXN01000006.1"/>
</dbReference>
<dbReference type="InterPro" id="IPR015797">
    <property type="entry name" value="NUDIX_hydrolase-like_dom_sf"/>
</dbReference>
<dbReference type="PROSITE" id="PS51462">
    <property type="entry name" value="NUDIX"/>
    <property type="match status" value="1"/>
</dbReference>
<dbReference type="Pfam" id="PF14815">
    <property type="entry name" value="NUDIX_4"/>
    <property type="match status" value="1"/>
</dbReference>
<evidence type="ECO:0000313" key="18">
    <source>
        <dbReference type="EMBL" id="MVT09677.1"/>
    </source>
</evidence>
<reference evidence="18 19" key="1">
    <citation type="submission" date="2019-12" db="EMBL/GenBank/DDBJ databases">
        <title>Chitinophaga sp. strain ysch24 (GDMCC 1.1355), whole genome shotgun sequence.</title>
        <authorList>
            <person name="Zhang X."/>
        </authorList>
    </citation>
    <scope>NUCLEOTIDE SEQUENCE [LARGE SCALE GENOMIC DNA]</scope>
    <source>
        <strain evidence="19">ysch24</strain>
    </source>
</reference>
<feature type="domain" description="Nudix hydrolase" evidence="17">
    <location>
        <begin position="2"/>
        <end position="127"/>
    </location>
</feature>
<dbReference type="GO" id="GO:0006260">
    <property type="term" value="P:DNA replication"/>
    <property type="evidence" value="ECO:0007669"/>
    <property type="project" value="UniProtKB-KW"/>
</dbReference>
<keyword evidence="3" id="KW-0515">Mutator protein</keyword>
<evidence type="ECO:0000256" key="10">
    <source>
        <dbReference type="ARBA" id="ARBA00035861"/>
    </source>
</evidence>
<dbReference type="PANTHER" id="PTHR47707">
    <property type="entry name" value="8-OXO-DGTP DIPHOSPHATASE"/>
    <property type="match status" value="1"/>
</dbReference>
<dbReference type="InterPro" id="IPR029119">
    <property type="entry name" value="MutY_C"/>
</dbReference>
<evidence type="ECO:0000256" key="8">
    <source>
        <dbReference type="ARBA" id="ARBA00022842"/>
    </source>
</evidence>
<evidence type="ECO:0000256" key="2">
    <source>
        <dbReference type="ARBA" id="ARBA00005582"/>
    </source>
</evidence>
<name>A0A7K1U5N9_9BACT</name>
<organism evidence="18 19">
    <name type="scientific">Chitinophaga tropicalis</name>
    <dbReference type="NCBI Taxonomy" id="2683588"/>
    <lineage>
        <taxon>Bacteria</taxon>
        <taxon>Pseudomonadati</taxon>
        <taxon>Bacteroidota</taxon>
        <taxon>Chitinophagia</taxon>
        <taxon>Chitinophagales</taxon>
        <taxon>Chitinophagaceae</taxon>
        <taxon>Chitinophaga</taxon>
    </lineage>
</organism>
<comment type="catalytic activity">
    <reaction evidence="10">
        <text>8-oxo-dGTP + H2O = 8-oxo-dGMP + diphosphate + H(+)</text>
        <dbReference type="Rhea" id="RHEA:31575"/>
        <dbReference type="ChEBI" id="CHEBI:15377"/>
        <dbReference type="ChEBI" id="CHEBI:15378"/>
        <dbReference type="ChEBI" id="CHEBI:33019"/>
        <dbReference type="ChEBI" id="CHEBI:63224"/>
        <dbReference type="ChEBI" id="CHEBI:77896"/>
        <dbReference type="EC" id="3.6.1.55"/>
    </reaction>
</comment>
<evidence type="ECO:0000256" key="1">
    <source>
        <dbReference type="ARBA" id="ARBA00001946"/>
    </source>
</evidence>
<sequence>MATIKVVCGIIFNEDKVFLCRRSPHKSLAGYWEFPGGKIESGEKEEDSLSRELFEELGMSVEIKEHFKTVVHNYDLFTIELIAYICQFQKASYKLTDHDQYEWVSKNNLNQWNLAPADIPIAEALSKC</sequence>
<dbReference type="GO" id="GO:0006281">
    <property type="term" value="P:DNA repair"/>
    <property type="evidence" value="ECO:0007669"/>
    <property type="project" value="UniProtKB-KW"/>
</dbReference>
<evidence type="ECO:0000256" key="9">
    <source>
        <dbReference type="ARBA" id="ARBA00023204"/>
    </source>
</evidence>
<dbReference type="GO" id="GO:0035539">
    <property type="term" value="F:8-oxo-7,8-dihydrodeoxyguanosine triphosphate pyrophosphatase activity"/>
    <property type="evidence" value="ECO:0007669"/>
    <property type="project" value="UniProtKB-EC"/>
</dbReference>
<dbReference type="InterPro" id="IPR047127">
    <property type="entry name" value="MutT-like"/>
</dbReference>
<dbReference type="GO" id="GO:0008413">
    <property type="term" value="F:8-oxo-7,8-dihydroguanosine triphosphate pyrophosphatase activity"/>
    <property type="evidence" value="ECO:0007669"/>
    <property type="project" value="TreeGrafter"/>
</dbReference>
<dbReference type="Gene3D" id="3.90.79.10">
    <property type="entry name" value="Nucleoside Triphosphate Pyrophosphohydrolase"/>
    <property type="match status" value="1"/>
</dbReference>
<evidence type="ECO:0000256" key="16">
    <source>
        <dbReference type="ARBA" id="ARBA00042798"/>
    </source>
</evidence>
<dbReference type="EC" id="3.6.1.55" evidence="12"/>
<evidence type="ECO:0000256" key="15">
    <source>
        <dbReference type="ARBA" id="ARBA00041979"/>
    </source>
</evidence>
<evidence type="ECO:0000256" key="4">
    <source>
        <dbReference type="ARBA" id="ARBA00022705"/>
    </source>
</evidence>
<keyword evidence="5" id="KW-0479">Metal-binding</keyword>
<evidence type="ECO:0000256" key="3">
    <source>
        <dbReference type="ARBA" id="ARBA00022457"/>
    </source>
</evidence>
<evidence type="ECO:0000313" key="19">
    <source>
        <dbReference type="Proteomes" id="UP000461730"/>
    </source>
</evidence>
<comment type="caution">
    <text evidence="18">The sequence shown here is derived from an EMBL/GenBank/DDBJ whole genome shotgun (WGS) entry which is preliminary data.</text>
</comment>
<keyword evidence="4" id="KW-0235">DNA replication</keyword>
<dbReference type="GO" id="GO:0044715">
    <property type="term" value="F:8-oxo-dGDP phosphatase activity"/>
    <property type="evidence" value="ECO:0007669"/>
    <property type="project" value="TreeGrafter"/>
</dbReference>
<evidence type="ECO:0000256" key="7">
    <source>
        <dbReference type="ARBA" id="ARBA00022801"/>
    </source>
</evidence>
<dbReference type="CDD" id="cd03425">
    <property type="entry name" value="NUDIX_MutT_NudA_like"/>
    <property type="match status" value="1"/>
</dbReference>
<comment type="cofactor">
    <cofactor evidence="1">
        <name>Mg(2+)</name>
        <dbReference type="ChEBI" id="CHEBI:18420"/>
    </cofactor>
</comment>
<keyword evidence="9" id="KW-0234">DNA repair</keyword>
<dbReference type="InterPro" id="IPR020476">
    <property type="entry name" value="Nudix_hydrolase"/>
</dbReference>
<keyword evidence="7" id="KW-0378">Hydrolase</keyword>
<accession>A0A7K1U5N9</accession>
<comment type="catalytic activity">
    <reaction evidence="11">
        <text>8-oxo-GTP + H2O = 8-oxo-GMP + diphosphate + H(+)</text>
        <dbReference type="Rhea" id="RHEA:67616"/>
        <dbReference type="ChEBI" id="CHEBI:15377"/>
        <dbReference type="ChEBI" id="CHEBI:15378"/>
        <dbReference type="ChEBI" id="CHEBI:33019"/>
        <dbReference type="ChEBI" id="CHEBI:143553"/>
        <dbReference type="ChEBI" id="CHEBI:145694"/>
    </reaction>
</comment>
<dbReference type="PRINTS" id="PR00502">
    <property type="entry name" value="NUDIXFAMILY"/>
</dbReference>
<protein>
    <recommendedName>
        <fullName evidence="13">8-oxo-dGTP diphosphatase</fullName>
        <ecNumber evidence="12">3.6.1.55</ecNumber>
    </recommendedName>
    <alternativeName>
        <fullName evidence="16">7,8-dihydro-8-oxoguanine-triphosphatase</fullName>
    </alternativeName>
    <alternativeName>
        <fullName evidence="15">Mutator protein MutT</fullName>
    </alternativeName>
    <alternativeName>
        <fullName evidence="14">dGTP pyrophosphohydrolase</fullName>
    </alternativeName>
</protein>